<dbReference type="KEGG" id="teq:TEQUI_1204"/>
<accession>A0A654KJQ5</accession>
<dbReference type="Pfam" id="PF08905">
    <property type="entry name" value="DUF1850"/>
    <property type="match status" value="1"/>
</dbReference>
<dbReference type="EMBL" id="CP002456">
    <property type="protein sequence ID" value="ADU92126.1"/>
    <property type="molecule type" value="Genomic_DNA"/>
</dbReference>
<organism evidence="1 2">
    <name type="scientific">Taylorella equigenitalis (strain MCE9)</name>
    <dbReference type="NCBI Taxonomy" id="937774"/>
    <lineage>
        <taxon>Bacteria</taxon>
        <taxon>Pseudomonadati</taxon>
        <taxon>Pseudomonadota</taxon>
        <taxon>Betaproteobacteria</taxon>
        <taxon>Burkholderiales</taxon>
        <taxon>Alcaligenaceae</taxon>
        <taxon>Taylorella</taxon>
    </lineage>
</organism>
<dbReference type="InterPro" id="IPR015001">
    <property type="entry name" value="DUF1850"/>
</dbReference>
<proteinExistence type="predicted"/>
<evidence type="ECO:0000313" key="2">
    <source>
        <dbReference type="Proteomes" id="UP000007472"/>
    </source>
</evidence>
<reference evidence="1 2" key="1">
    <citation type="journal article" date="2011" name="J. Bacteriol.">
        <title>Genome sequence of Taylorella equigenitalis MCE9, the causative agent of contagious equine metritis.</title>
        <authorList>
            <person name="Hebert L."/>
            <person name="Moumen B."/>
            <person name="Duquesne F."/>
            <person name="Breuil M.F."/>
            <person name="Laugier C."/>
            <person name="Batto J.M."/>
            <person name="Renault P."/>
            <person name="Petry S."/>
        </authorList>
    </citation>
    <scope>NUCLEOTIDE SEQUENCE [LARGE SCALE GENOMIC DNA]</scope>
    <source>
        <strain evidence="1 2">MCE9</strain>
    </source>
</reference>
<dbReference type="Proteomes" id="UP000007472">
    <property type="component" value="Chromosome"/>
</dbReference>
<evidence type="ECO:0000313" key="1">
    <source>
        <dbReference type="EMBL" id="ADU92126.1"/>
    </source>
</evidence>
<protein>
    <submittedName>
        <fullName evidence="1">DUF1850 domain-containing protein</fullName>
    </submittedName>
</protein>
<gene>
    <name evidence="1" type="ordered locus">TEQUI_1204</name>
</gene>
<dbReference type="AlphaFoldDB" id="A0A654KJQ5"/>
<sequence>MSKSRYILICCVVIFLALIYPVNRAKILYQGNSCYLRDDEFSISWIHSVEKEEWIENYKAVSGNLNLKSTFFKTFGAGTPSDGEVINAPQGYVGYKINRNYPVLNWVVSQNMQGKIIVDGDVWNINKEVPRFTEIQMSSVRVPIINLLFGGFCNDK</sequence>
<name>A0A654KJQ5_TAYEM</name>